<dbReference type="Pfam" id="PF00307">
    <property type="entry name" value="CH"/>
    <property type="match status" value="1"/>
</dbReference>
<dbReference type="PROSITE" id="PS50023">
    <property type="entry name" value="LIM_DOMAIN_2"/>
    <property type="match status" value="1"/>
</dbReference>
<feature type="region of interest" description="Disordered" evidence="6">
    <location>
        <begin position="769"/>
        <end position="834"/>
    </location>
</feature>
<feature type="domain" description="LIM zinc-binding" evidence="8">
    <location>
        <begin position="1679"/>
        <end position="1745"/>
    </location>
</feature>
<dbReference type="PROSITE" id="PS50106">
    <property type="entry name" value="PDZ"/>
    <property type="match status" value="1"/>
</dbReference>
<evidence type="ECO:0000256" key="5">
    <source>
        <dbReference type="SAM" id="Coils"/>
    </source>
</evidence>
<dbReference type="RefSeq" id="XP_039241085.1">
    <property type="nucleotide sequence ID" value="XM_039385151.1"/>
</dbReference>
<dbReference type="GO" id="GO:0030155">
    <property type="term" value="P:regulation of cell adhesion"/>
    <property type="evidence" value="ECO:0007669"/>
    <property type="project" value="InterPro"/>
</dbReference>
<dbReference type="Gene3D" id="2.30.42.10">
    <property type="match status" value="1"/>
</dbReference>
<dbReference type="PANTHER" id="PTHR46767">
    <property type="entry name" value="LIM DOMAIN ONLY PROTEIN 7"/>
    <property type="match status" value="1"/>
</dbReference>
<feature type="compositionally biased region" description="Polar residues" evidence="6">
    <location>
        <begin position="1495"/>
        <end position="1523"/>
    </location>
</feature>
<dbReference type="Gene3D" id="1.10.418.10">
    <property type="entry name" value="Calponin-like domain"/>
    <property type="match status" value="1"/>
</dbReference>
<feature type="compositionally biased region" description="Polar residues" evidence="6">
    <location>
        <begin position="1038"/>
        <end position="1052"/>
    </location>
</feature>
<evidence type="ECO:0000259" key="7">
    <source>
        <dbReference type="PROSITE" id="PS50021"/>
    </source>
</evidence>
<dbReference type="GeneID" id="113983943"/>
<feature type="region of interest" description="Disordered" evidence="6">
    <location>
        <begin position="1549"/>
        <end position="1575"/>
    </location>
</feature>
<dbReference type="SUPFAM" id="SSF47576">
    <property type="entry name" value="Calponin-homology domain, CH-domain"/>
    <property type="match status" value="1"/>
</dbReference>
<dbReference type="PRINTS" id="PR00889">
    <property type="entry name" value="CALPONIN"/>
</dbReference>
<evidence type="ECO:0000256" key="4">
    <source>
        <dbReference type="PROSITE-ProRule" id="PRU00125"/>
    </source>
</evidence>
<dbReference type="CDD" id="cd21277">
    <property type="entry name" value="CH_LMO7"/>
    <property type="match status" value="1"/>
</dbReference>
<organism evidence="10 11">
    <name type="scientific">Pipra filicauda</name>
    <name type="common">Wire-tailed manakin</name>
    <dbReference type="NCBI Taxonomy" id="649802"/>
    <lineage>
        <taxon>Eukaryota</taxon>
        <taxon>Metazoa</taxon>
        <taxon>Chordata</taxon>
        <taxon>Craniata</taxon>
        <taxon>Vertebrata</taxon>
        <taxon>Euteleostomi</taxon>
        <taxon>Archelosauria</taxon>
        <taxon>Archosauria</taxon>
        <taxon>Dinosauria</taxon>
        <taxon>Saurischia</taxon>
        <taxon>Theropoda</taxon>
        <taxon>Coelurosauria</taxon>
        <taxon>Aves</taxon>
        <taxon>Neognathae</taxon>
        <taxon>Neoaves</taxon>
        <taxon>Telluraves</taxon>
        <taxon>Australaves</taxon>
        <taxon>Passeriformes</taxon>
        <taxon>Pipridae</taxon>
        <taxon>Pipra</taxon>
    </lineage>
</organism>
<feature type="compositionally biased region" description="Polar residues" evidence="6">
    <location>
        <begin position="1207"/>
        <end position="1225"/>
    </location>
</feature>
<sequence>MEGREDAECDCQVAFAEAQRWVEAVTGKSFGTKDFRAALENGVLLCDLINKIKPGIVKKINRLSTPIAGLDNINVFLKACENIGLKEAQLFHPGDLQDLSNRVTVKPEETNRRVKNVLITLYWLGRKAQSNPHYNGPYLSLKAFENLLGQALTKALEESSHLNRSGRDSGYGDIWYVDRGEPFSSSASHKRDDSFDSLDSLGSRSSTSFSSDITLKGGSEGCDSDTDSELPFKMHDSHKDDRSYRRISVIEPKPTTDFNRFLPNKNKQTAYVPAPLRKKRTEKNEDNRRSWASPVFTESDGTFSSNQRRHRQLDTKEENKPRVNNPSELSGYFDEDEEEVGIPNIEKDDFYFRKLSSSASHTVVAFDKFLPKFWTPEEELLWKKIKKSSFKPWYKEIQGFSRKKSDSEDEEFAYKQSCTIVANQPRPIFDWNNSCRRDQSYKPTAEYVRSSLSQIAEGKIMESSDQPSQFSLLQALQKYSDYMSSETETKIDPTSGPRLIKCRKNVSFIPGCKQRDEENGYLYPDLENDDLFVRKTGAFHVNQVVLQDPRFLKKFSDQEPPLEGEIILQPREGQPVIPDLEKDDMIFRKVLFQKKEVPLSGAPDKYHPALFPDPWSLPEEIRSKFLCLLEKNTTLEERKSNGRVLSPSSHHKKDDMLTRKIESWKVGGNIQPVNFIPGPCSEEDWKKWEAIREASKVRHKKRQMVERLFQKLSDEQGSKSLNDVSAEELQSLRKIRYEELQKIKEQLQEQDLKWQEDLAKWKNRRKSYTSELQKKKEEREEIERRASEVSGRSTKTLKEMQQEREGRDEDSCGQQKQEHSWRYSLNDDVFSEEKAPSTWSAAKDYLLEEDTSYSTKDSKSEYASQLPKENLPESSAAQEAPALPKSLAEEQSSALLSTRYSVNAQTGSAQVSASLPRTYQKTDTSRLTSVVTPRPFGVHSRGISSLPRSFTMDDTLKYNGEVEKAKRTQTLFTSVSFSQPDSAHPLSTSAFRSRGEEEEEEKEGVQSTPAPTLALPVKSQDQDAGSSILKPEYGIPSDSLSLASSAEITSPTEPEDSKSMEQYSEMRISINQRPGHSRSFGFTTNWSSSGAFVQTVEEGSPAALCQLHIDDEIIAVNGTKVSHMDYSQWEEAISRGLETGNLVMDVRRYGKNDWGKDQPSLPHVRHKILNLTSMATNIIGTSENKWIDATSGEHVSNVSTISTKRDFSSSLQSSDTETKLINGTQGDLGPNEQRGSSGYSYNSWVYLCGGPEPAMPDLPVPSISAPSRRVWDQEEERKRQEKWQKEQDRLLQEKYQREQEKLREEWLRAKQEAEKESSKYFDEEQTVLTLNTTSVTSRAPSVSSWRASPEANIPEEPEGDGGRELAVSLLREEEGRRRLQEERRIQEEATLRFEQEKKLQELELERQRKEREQQYAEEQRRWAEMEEQKRQAERQREVSVEMPQYQRHYERYEVSKTIEDRAGHPLIDRHYERYEVSKTIEEQPDQSFADRNKSKSTSELNDFNTIRNGTQSRFSERSWNTGESQKKSQKEQNLSAAELERQQILQEMRKKTSLHTDSSWIRQRSSSVHKEPISLYSNSMRRGESLDNLDSSRTSSWRHHSWLNQSASSSSLSSSQDFSRPVSTSNRAYMCTPSSSKAPPVATSARAPSVSQTAPRAQSPLSASQPGSQTRSRSVSGKKICSYCNNVLGKGAAMIIESLGLCYHLHCFKCVACGCDLGGSRSGAEVRIRNNKLFCNDCYIRLKTGQPTSM</sequence>
<dbReference type="InterPro" id="IPR031865">
    <property type="entry name" value="DUF4757"/>
</dbReference>
<evidence type="ECO:0000259" key="9">
    <source>
        <dbReference type="PROSITE" id="PS50106"/>
    </source>
</evidence>
<name>A0A7R5KKL5_9PASS</name>
<feature type="compositionally biased region" description="Low complexity" evidence="6">
    <location>
        <begin position="197"/>
        <end position="212"/>
    </location>
</feature>
<feature type="region of interest" description="Disordered" evidence="6">
    <location>
        <begin position="1629"/>
        <end position="1673"/>
    </location>
</feature>
<feature type="region of interest" description="Disordered" evidence="6">
    <location>
        <begin position="851"/>
        <end position="890"/>
    </location>
</feature>
<protein>
    <submittedName>
        <fullName evidence="11">LIM domain only protein 7 isoform X3</fullName>
    </submittedName>
</protein>
<dbReference type="Gene3D" id="2.10.110.10">
    <property type="entry name" value="Cysteine Rich Protein"/>
    <property type="match status" value="1"/>
</dbReference>
<proteinExistence type="predicted"/>
<dbReference type="GO" id="GO:0046872">
    <property type="term" value="F:metal ion binding"/>
    <property type="evidence" value="ECO:0007669"/>
    <property type="project" value="UniProtKB-KW"/>
</dbReference>
<feature type="compositionally biased region" description="Basic and acidic residues" evidence="6">
    <location>
        <begin position="796"/>
        <end position="821"/>
    </location>
</feature>
<feature type="coiled-coil region" evidence="5">
    <location>
        <begin position="1376"/>
        <end position="1435"/>
    </location>
</feature>
<dbReference type="InterPro" id="IPR036034">
    <property type="entry name" value="PDZ_sf"/>
</dbReference>
<dbReference type="InterPro" id="IPR001715">
    <property type="entry name" value="CH_dom"/>
</dbReference>
<feature type="compositionally biased region" description="Basic and acidic residues" evidence="6">
    <location>
        <begin position="772"/>
        <end position="787"/>
    </location>
</feature>
<dbReference type="PROSITE" id="PS00478">
    <property type="entry name" value="LIM_DOMAIN_1"/>
    <property type="match status" value="1"/>
</dbReference>
<keyword evidence="3 4" id="KW-0440">LIM domain</keyword>
<feature type="coiled-coil region" evidence="5">
    <location>
        <begin position="1273"/>
        <end position="1316"/>
    </location>
</feature>
<gene>
    <name evidence="11" type="primary">LMO7</name>
</gene>
<feature type="compositionally biased region" description="Basic and acidic residues" evidence="6">
    <location>
        <begin position="312"/>
        <end position="321"/>
    </location>
</feature>
<feature type="compositionally biased region" description="Polar residues" evidence="6">
    <location>
        <begin position="974"/>
        <end position="991"/>
    </location>
</feature>
<evidence type="ECO:0000313" key="10">
    <source>
        <dbReference type="Proteomes" id="UP000504627"/>
    </source>
</evidence>
<dbReference type="SMART" id="SM00132">
    <property type="entry name" value="LIM"/>
    <property type="match status" value="1"/>
</dbReference>
<feature type="region of interest" description="Disordered" evidence="6">
    <location>
        <begin position="183"/>
        <end position="337"/>
    </location>
</feature>
<feature type="region of interest" description="Disordered" evidence="6">
    <location>
        <begin position="974"/>
        <end position="1063"/>
    </location>
</feature>
<dbReference type="PROSITE" id="PS50021">
    <property type="entry name" value="CH"/>
    <property type="match status" value="1"/>
</dbReference>
<dbReference type="GO" id="GO:0003779">
    <property type="term" value="F:actin binding"/>
    <property type="evidence" value="ECO:0007669"/>
    <property type="project" value="InterPro"/>
</dbReference>
<dbReference type="SUPFAM" id="SSF50156">
    <property type="entry name" value="PDZ domain-like"/>
    <property type="match status" value="1"/>
</dbReference>
<dbReference type="CDD" id="cd08368">
    <property type="entry name" value="LIM"/>
    <property type="match status" value="1"/>
</dbReference>
<evidence type="ECO:0000256" key="2">
    <source>
        <dbReference type="ARBA" id="ARBA00022833"/>
    </source>
</evidence>
<reference evidence="11" key="1">
    <citation type="submission" date="2025-08" db="UniProtKB">
        <authorList>
            <consortium name="RefSeq"/>
        </authorList>
    </citation>
    <scope>IDENTIFICATION</scope>
    <source>
        <tissue evidence="11">Muscle</tissue>
    </source>
</reference>
<dbReference type="InterPro" id="IPR001997">
    <property type="entry name" value="Calponin/LIMCH1"/>
</dbReference>
<dbReference type="InterPro" id="IPR001781">
    <property type="entry name" value="Znf_LIM"/>
</dbReference>
<dbReference type="InterPro" id="IPR001478">
    <property type="entry name" value="PDZ"/>
</dbReference>
<evidence type="ECO:0000256" key="1">
    <source>
        <dbReference type="ARBA" id="ARBA00022723"/>
    </source>
</evidence>
<feature type="compositionally biased region" description="Polar residues" evidence="6">
    <location>
        <begin position="1649"/>
        <end position="1673"/>
    </location>
</feature>
<evidence type="ECO:0000259" key="8">
    <source>
        <dbReference type="PROSITE" id="PS50023"/>
    </source>
</evidence>
<dbReference type="PRINTS" id="PR00888">
    <property type="entry name" value="SM22CALPONIN"/>
</dbReference>
<feature type="domain" description="PDZ" evidence="9">
    <location>
        <begin position="1067"/>
        <end position="1148"/>
    </location>
</feature>
<dbReference type="InterPro" id="IPR036872">
    <property type="entry name" value="CH_dom_sf"/>
</dbReference>
<dbReference type="GO" id="GO:0080090">
    <property type="term" value="P:regulation of primary metabolic process"/>
    <property type="evidence" value="ECO:0007669"/>
    <property type="project" value="UniProtKB-ARBA"/>
</dbReference>
<evidence type="ECO:0000256" key="6">
    <source>
        <dbReference type="SAM" id="MobiDB-lite"/>
    </source>
</evidence>
<feature type="region of interest" description="Disordered" evidence="6">
    <location>
        <begin position="1335"/>
        <end position="1362"/>
    </location>
</feature>
<dbReference type="Proteomes" id="UP000504627">
    <property type="component" value="Unplaced"/>
</dbReference>
<dbReference type="Pfam" id="PF15949">
    <property type="entry name" value="DUF4757"/>
    <property type="match status" value="2"/>
</dbReference>
<dbReference type="CTD" id="4008"/>
<feature type="region of interest" description="Disordered" evidence="6">
    <location>
        <begin position="1207"/>
        <end position="1235"/>
    </location>
</feature>
<dbReference type="GO" id="GO:0010604">
    <property type="term" value="P:positive regulation of macromolecule metabolic process"/>
    <property type="evidence" value="ECO:0007669"/>
    <property type="project" value="UniProtKB-ARBA"/>
</dbReference>
<dbReference type="PANTHER" id="PTHR46767:SF1">
    <property type="entry name" value="LIM DOMAIN ONLY PROTEIN 7"/>
    <property type="match status" value="1"/>
</dbReference>
<dbReference type="InterPro" id="IPR029978">
    <property type="entry name" value="LMO-7"/>
</dbReference>
<dbReference type="Pfam" id="PF00595">
    <property type="entry name" value="PDZ"/>
    <property type="match status" value="1"/>
</dbReference>
<dbReference type="FunFam" id="1.10.418.10:FF:000038">
    <property type="entry name" value="LIM and calponin homology domains-containing protein 1"/>
    <property type="match status" value="1"/>
</dbReference>
<dbReference type="Pfam" id="PF00412">
    <property type="entry name" value="LIM"/>
    <property type="match status" value="1"/>
</dbReference>
<keyword evidence="1 4" id="KW-0479">Metal-binding</keyword>
<feature type="compositionally biased region" description="Polar residues" evidence="6">
    <location>
        <begin position="1555"/>
        <end position="1566"/>
    </location>
</feature>
<dbReference type="SMART" id="SM00033">
    <property type="entry name" value="CH"/>
    <property type="match status" value="1"/>
</dbReference>
<feature type="domain" description="Calponin-homology (CH)" evidence="7">
    <location>
        <begin position="12"/>
        <end position="129"/>
    </location>
</feature>
<dbReference type="FunFam" id="2.10.110.10:FF:000041">
    <property type="entry name" value="LIM and calponin homology domains 1"/>
    <property type="match status" value="1"/>
</dbReference>
<feature type="compositionally biased region" description="Basic and acidic residues" evidence="6">
    <location>
        <begin position="230"/>
        <end position="244"/>
    </location>
</feature>
<dbReference type="GO" id="GO:0031032">
    <property type="term" value="P:actomyosin structure organization"/>
    <property type="evidence" value="ECO:0007669"/>
    <property type="project" value="InterPro"/>
</dbReference>
<evidence type="ECO:0000313" key="11">
    <source>
        <dbReference type="RefSeq" id="XP_039241085.1"/>
    </source>
</evidence>
<keyword evidence="10" id="KW-1185">Reference proteome</keyword>
<dbReference type="InterPro" id="IPR003096">
    <property type="entry name" value="SM22_calponin"/>
</dbReference>
<dbReference type="SMART" id="SM00228">
    <property type="entry name" value="PDZ"/>
    <property type="match status" value="1"/>
</dbReference>
<feature type="region of interest" description="Disordered" evidence="6">
    <location>
        <begin position="1478"/>
        <end position="1537"/>
    </location>
</feature>
<keyword evidence="2 4" id="KW-0862">Zinc</keyword>
<dbReference type="GO" id="GO:0023051">
    <property type="term" value="P:regulation of signaling"/>
    <property type="evidence" value="ECO:0007669"/>
    <property type="project" value="InterPro"/>
</dbReference>
<keyword evidence="5" id="KW-0175">Coiled coil</keyword>
<evidence type="ECO:0000256" key="3">
    <source>
        <dbReference type="ARBA" id="ARBA00023038"/>
    </source>
</evidence>
<accession>A0A7R5KKL5</accession>